<evidence type="ECO:0000313" key="5">
    <source>
        <dbReference type="EMBL" id="PCS06986.1"/>
    </source>
</evidence>
<feature type="domain" description="HTH deoR-type" evidence="4">
    <location>
        <begin position="3"/>
        <end position="58"/>
    </location>
</feature>
<dbReference type="STRING" id="1348632.GCA_001591745_00828"/>
<dbReference type="Gene3D" id="3.40.50.1360">
    <property type="match status" value="1"/>
</dbReference>
<dbReference type="GO" id="GO:0003700">
    <property type="term" value="F:DNA-binding transcription factor activity"/>
    <property type="evidence" value="ECO:0007669"/>
    <property type="project" value="InterPro"/>
</dbReference>
<dbReference type="InterPro" id="IPR014036">
    <property type="entry name" value="DeoR-like_C"/>
</dbReference>
<gene>
    <name evidence="5" type="ORF">RU87_GL001446</name>
</gene>
<dbReference type="PROSITE" id="PS51000">
    <property type="entry name" value="HTH_DEOR_2"/>
    <property type="match status" value="1"/>
</dbReference>
<dbReference type="InterPro" id="IPR037171">
    <property type="entry name" value="NagB/RpiA_transferase-like"/>
</dbReference>
<dbReference type="PROSITE" id="PS00894">
    <property type="entry name" value="HTH_DEOR_1"/>
    <property type="match status" value="1"/>
</dbReference>
<dbReference type="PANTHER" id="PTHR30363">
    <property type="entry name" value="HTH-TYPE TRANSCRIPTIONAL REGULATOR SRLR-RELATED"/>
    <property type="match status" value="1"/>
</dbReference>
<organism evidence="5 6">
    <name type="scientific">Pseudolactococcus plantarum</name>
    <dbReference type="NCBI Taxonomy" id="1365"/>
    <lineage>
        <taxon>Bacteria</taxon>
        <taxon>Bacillati</taxon>
        <taxon>Bacillota</taxon>
        <taxon>Bacilli</taxon>
        <taxon>Lactobacillales</taxon>
        <taxon>Streptococcaceae</taxon>
        <taxon>Pseudolactococcus</taxon>
    </lineage>
</organism>
<dbReference type="OrthoDB" id="9797223at2"/>
<dbReference type="InterPro" id="IPR036388">
    <property type="entry name" value="WH-like_DNA-bd_sf"/>
</dbReference>
<evidence type="ECO:0000256" key="2">
    <source>
        <dbReference type="ARBA" id="ARBA00023125"/>
    </source>
</evidence>
<dbReference type="Pfam" id="PF00455">
    <property type="entry name" value="DeoRC"/>
    <property type="match status" value="1"/>
</dbReference>
<dbReference type="SMART" id="SM01134">
    <property type="entry name" value="DeoRC"/>
    <property type="match status" value="1"/>
</dbReference>
<dbReference type="InterPro" id="IPR036390">
    <property type="entry name" value="WH_DNA-bd_sf"/>
</dbReference>
<dbReference type="GO" id="GO:0003677">
    <property type="term" value="F:DNA binding"/>
    <property type="evidence" value="ECO:0007669"/>
    <property type="project" value="UniProtKB-KW"/>
</dbReference>
<dbReference type="PANTHER" id="PTHR30363:SF56">
    <property type="entry name" value="TRANSCRIPTIONAL REGULATOR, DEOR FAMILY"/>
    <property type="match status" value="1"/>
</dbReference>
<keyword evidence="1" id="KW-0805">Transcription regulation</keyword>
<evidence type="ECO:0000259" key="4">
    <source>
        <dbReference type="PROSITE" id="PS51000"/>
    </source>
</evidence>
<keyword evidence="2" id="KW-0238">DNA-binding</keyword>
<sequence length="240" mass="26418">MLKKARKEKILDLVNHSGYVTLEFLAQELETSESTVRRDLTELDHTHKLKRLHGGAESLESLRYEENVAEKSVKHVAEKRLIAKKAVEKLEDGDVIFMDAGTTVAMMTPYISDVGNLTVVTNSVHTASELLDRQIKTIVIGGVVKATTDAVTGNVAVQQIMSFNFSKAFVGANGISRDGGITTPDDEEATIKRLVLGQAKKKFILADSSKLGKIYFAKIAEFDKSIEIITEEINDLHSNT</sequence>
<dbReference type="SUPFAM" id="SSF46785">
    <property type="entry name" value="Winged helix' DNA-binding domain"/>
    <property type="match status" value="1"/>
</dbReference>
<keyword evidence="6" id="KW-1185">Reference proteome</keyword>
<dbReference type="AlphaFoldDB" id="A0A2A5S0G0"/>
<evidence type="ECO:0000313" key="6">
    <source>
        <dbReference type="Proteomes" id="UP000242246"/>
    </source>
</evidence>
<dbReference type="Pfam" id="PF08220">
    <property type="entry name" value="HTH_DeoR"/>
    <property type="match status" value="1"/>
</dbReference>
<evidence type="ECO:0000256" key="3">
    <source>
        <dbReference type="ARBA" id="ARBA00023163"/>
    </source>
</evidence>
<dbReference type="SUPFAM" id="SSF100950">
    <property type="entry name" value="NagB/RpiA/CoA transferase-like"/>
    <property type="match status" value="1"/>
</dbReference>
<keyword evidence="3" id="KW-0804">Transcription</keyword>
<name>A0A2A5S0G0_9LACT</name>
<dbReference type="EMBL" id="JXJX01000006">
    <property type="protein sequence ID" value="PCS06986.1"/>
    <property type="molecule type" value="Genomic_DNA"/>
</dbReference>
<proteinExistence type="predicted"/>
<protein>
    <submittedName>
        <fullName evidence="5">DeoR family transcriptional regulator</fullName>
    </submittedName>
</protein>
<reference evidence="5 6" key="1">
    <citation type="submission" date="2014-12" db="EMBL/GenBank/DDBJ databases">
        <title>Draft genome sequences of 10 type strains of Lactococcus.</title>
        <authorList>
            <person name="Sun Z."/>
            <person name="Zhong Z."/>
            <person name="Liu W."/>
            <person name="Zhang W."/>
            <person name="Zhang H."/>
        </authorList>
    </citation>
    <scope>NUCLEOTIDE SEQUENCE [LARGE SCALE GENOMIC DNA]</scope>
    <source>
        <strain evidence="5 6">DSM 20686</strain>
    </source>
</reference>
<dbReference type="RefSeq" id="WP_082782153.1">
    <property type="nucleotide sequence ID" value="NZ_JXJX01000006.1"/>
</dbReference>
<dbReference type="InterPro" id="IPR001034">
    <property type="entry name" value="DeoR_HTH"/>
</dbReference>
<dbReference type="InterPro" id="IPR050313">
    <property type="entry name" value="Carb_Metab_HTH_regulators"/>
</dbReference>
<dbReference type="PRINTS" id="PR00037">
    <property type="entry name" value="HTHLACR"/>
</dbReference>
<dbReference type="Gene3D" id="1.10.10.10">
    <property type="entry name" value="Winged helix-like DNA-binding domain superfamily/Winged helix DNA-binding domain"/>
    <property type="match status" value="1"/>
</dbReference>
<accession>A0A2A5S0G0</accession>
<comment type="caution">
    <text evidence="5">The sequence shown here is derived from an EMBL/GenBank/DDBJ whole genome shotgun (WGS) entry which is preliminary data.</text>
</comment>
<dbReference type="Proteomes" id="UP000242246">
    <property type="component" value="Unassembled WGS sequence"/>
</dbReference>
<dbReference type="SMART" id="SM00420">
    <property type="entry name" value="HTH_DEOR"/>
    <property type="match status" value="1"/>
</dbReference>
<evidence type="ECO:0000256" key="1">
    <source>
        <dbReference type="ARBA" id="ARBA00023015"/>
    </source>
</evidence>
<dbReference type="InterPro" id="IPR018356">
    <property type="entry name" value="Tscrpt_reg_HTH_DeoR_CS"/>
</dbReference>